<reference evidence="7 8" key="1">
    <citation type="journal article" date="2020" name="BMC Genomics">
        <title>Intraspecific diversification of the crop wild relative Brassica cretica Lam. using demographic model selection.</title>
        <authorList>
            <person name="Kioukis A."/>
            <person name="Michalopoulou V.A."/>
            <person name="Briers L."/>
            <person name="Pirintsos S."/>
            <person name="Studholme D.J."/>
            <person name="Pavlidis P."/>
            <person name="Sarris P.F."/>
        </authorList>
    </citation>
    <scope>NUCLEOTIDE SEQUENCE [LARGE SCALE GENOMIC DNA]</scope>
    <source>
        <strain evidence="8">cv. PFS-1207/04</strain>
    </source>
</reference>
<comment type="similarity">
    <text evidence="1 4">Belongs to the eukaryotic ribosomal protein eL42 family.</text>
</comment>
<protein>
    <recommendedName>
        <fullName evidence="6">RNase H type-1 domain-containing protein</fullName>
    </recommendedName>
</protein>
<dbReference type="SUPFAM" id="SSF57829">
    <property type="entry name" value="Zn-binding ribosomal proteins"/>
    <property type="match status" value="1"/>
</dbReference>
<dbReference type="Pfam" id="PF13456">
    <property type="entry name" value="RVT_3"/>
    <property type="match status" value="1"/>
</dbReference>
<feature type="region of interest" description="Disordered" evidence="5">
    <location>
        <begin position="272"/>
        <end position="297"/>
    </location>
</feature>
<dbReference type="Gene3D" id="3.10.450.80">
    <property type="match status" value="1"/>
</dbReference>
<feature type="domain" description="RNase H type-1" evidence="6">
    <location>
        <begin position="104"/>
        <end position="191"/>
    </location>
</feature>
<gene>
    <name evidence="7" type="ORF">DY000_02004862</name>
</gene>
<evidence type="ECO:0000256" key="1">
    <source>
        <dbReference type="ARBA" id="ARBA00009364"/>
    </source>
</evidence>
<proteinExistence type="inferred from homology"/>
<feature type="non-terminal residue" evidence="7">
    <location>
        <position position="1"/>
    </location>
</feature>
<dbReference type="InterPro" id="IPR002156">
    <property type="entry name" value="RNaseH_domain"/>
</dbReference>
<evidence type="ECO:0000256" key="4">
    <source>
        <dbReference type="RuleBase" id="RU000666"/>
    </source>
</evidence>
<dbReference type="Proteomes" id="UP000266723">
    <property type="component" value="Unassembled WGS sequence"/>
</dbReference>
<evidence type="ECO:0000259" key="6">
    <source>
        <dbReference type="Pfam" id="PF13456"/>
    </source>
</evidence>
<dbReference type="InterPro" id="IPR053708">
    <property type="entry name" value="Ribosomal_LSU_eL42"/>
</dbReference>
<dbReference type="InterPro" id="IPR000552">
    <property type="entry name" value="Ribosomal_eL44"/>
</dbReference>
<dbReference type="Pfam" id="PF00935">
    <property type="entry name" value="Ribosomal_L44"/>
    <property type="match status" value="1"/>
</dbReference>
<dbReference type="InterPro" id="IPR011332">
    <property type="entry name" value="Ribosomal_zn-bd"/>
</dbReference>
<evidence type="ECO:0000256" key="3">
    <source>
        <dbReference type="ARBA" id="ARBA00023274"/>
    </source>
</evidence>
<evidence type="ECO:0000256" key="2">
    <source>
        <dbReference type="ARBA" id="ARBA00022980"/>
    </source>
</evidence>
<name>A0ABQ7CJY7_BRACR</name>
<evidence type="ECO:0000313" key="8">
    <source>
        <dbReference type="Proteomes" id="UP000266723"/>
    </source>
</evidence>
<evidence type="ECO:0000313" key="7">
    <source>
        <dbReference type="EMBL" id="KAF3552531.1"/>
    </source>
</evidence>
<evidence type="ECO:0000256" key="5">
    <source>
        <dbReference type="SAM" id="MobiDB-lite"/>
    </source>
</evidence>
<organism evidence="7 8">
    <name type="scientific">Brassica cretica</name>
    <name type="common">Mustard</name>
    <dbReference type="NCBI Taxonomy" id="69181"/>
    <lineage>
        <taxon>Eukaryota</taxon>
        <taxon>Viridiplantae</taxon>
        <taxon>Streptophyta</taxon>
        <taxon>Embryophyta</taxon>
        <taxon>Tracheophyta</taxon>
        <taxon>Spermatophyta</taxon>
        <taxon>Magnoliopsida</taxon>
        <taxon>eudicotyledons</taxon>
        <taxon>Gunneridae</taxon>
        <taxon>Pentapetalae</taxon>
        <taxon>rosids</taxon>
        <taxon>malvids</taxon>
        <taxon>Brassicales</taxon>
        <taxon>Brassicaceae</taxon>
        <taxon>Brassiceae</taxon>
        <taxon>Brassica</taxon>
    </lineage>
</organism>
<keyword evidence="8" id="KW-1185">Reference proteome</keyword>
<keyword evidence="2 4" id="KW-0689">Ribosomal protein</keyword>
<dbReference type="PROSITE" id="PS01172">
    <property type="entry name" value="RIBOSOMAL_L44E"/>
    <property type="match status" value="1"/>
</dbReference>
<dbReference type="EMBL" id="QGKV02000832">
    <property type="protein sequence ID" value="KAF3552531.1"/>
    <property type="molecule type" value="Genomic_DNA"/>
</dbReference>
<comment type="caution">
    <text evidence="7">The sequence shown here is derived from an EMBL/GenBank/DDBJ whole genome shotgun (WGS) entry which is preliminary data.</text>
</comment>
<accession>A0ABQ7CJY7</accession>
<dbReference type="PANTHER" id="PTHR10369">
    <property type="entry name" value="60S RIBOSOMAL PROTEIN L36A/L44"/>
    <property type="match status" value="1"/>
</dbReference>
<sequence length="346" mass="38870">RPYFCRVEPEVFKTLYGIEEKKFNKEACSCCIDTIKTIDGSDSKELDKFLSENIIFESLLFTSQSSDLDKAAMEAEIWDEMQSPIQKEPGPQSRNPPVAQKSALPLSDCALTAEINALLWSVEAMASLRVSKVIFETSSEDLRDCFLLPSRNQSISYSVSTLMRLLRSFSAWKLEHVSKDMNRVASLIATSVTRDNRLRSYVAAGGPSCRNLDDGSYFNGSSVPVPAPSYGKTSQVMDSSLEVNIPKTKKTYCKNKECKKHTLHKVTQYKKGKDSLAAQGKRRYDRKQSGYGGQTKPVFHKKAKTTKKIVLRLQCQTCKHFSQHSIKRCKHFEIGGDKKGKGTSLF</sequence>
<keyword evidence="3 4" id="KW-0687">Ribonucleoprotein</keyword>